<accession>A0A2S4V2B5</accession>
<feature type="signal peptide" evidence="1">
    <location>
        <begin position="1"/>
        <end position="20"/>
    </location>
</feature>
<feature type="chain" id="PRO_5015555028" evidence="1">
    <location>
        <begin position="21"/>
        <end position="56"/>
    </location>
</feature>
<protein>
    <submittedName>
        <fullName evidence="2">Uncharacterized protein</fullName>
    </submittedName>
</protein>
<dbReference type="Proteomes" id="UP000239156">
    <property type="component" value="Unassembled WGS sequence"/>
</dbReference>
<dbReference type="VEuPathDB" id="FungiDB:PSTT_10951"/>
<reference evidence="2" key="1">
    <citation type="submission" date="2017-12" db="EMBL/GenBank/DDBJ databases">
        <title>Gene loss provides genomic basis for host adaptation in cereal stripe rust fungi.</title>
        <authorList>
            <person name="Xia C."/>
        </authorList>
    </citation>
    <scope>NUCLEOTIDE SEQUENCE [LARGE SCALE GENOMIC DNA]</scope>
    <source>
        <strain evidence="2">93-210</strain>
    </source>
</reference>
<evidence type="ECO:0000313" key="2">
    <source>
        <dbReference type="EMBL" id="POW03651.1"/>
    </source>
</evidence>
<keyword evidence="3" id="KW-1185">Reference proteome</keyword>
<organism evidence="2 3">
    <name type="scientific">Puccinia striiformis</name>
    <dbReference type="NCBI Taxonomy" id="27350"/>
    <lineage>
        <taxon>Eukaryota</taxon>
        <taxon>Fungi</taxon>
        <taxon>Dikarya</taxon>
        <taxon>Basidiomycota</taxon>
        <taxon>Pucciniomycotina</taxon>
        <taxon>Pucciniomycetes</taxon>
        <taxon>Pucciniales</taxon>
        <taxon>Pucciniaceae</taxon>
        <taxon>Puccinia</taxon>
    </lineage>
</organism>
<evidence type="ECO:0000256" key="1">
    <source>
        <dbReference type="SAM" id="SignalP"/>
    </source>
</evidence>
<comment type="caution">
    <text evidence="2">The sequence shown here is derived from an EMBL/GenBank/DDBJ whole genome shotgun (WGS) entry which is preliminary data.</text>
</comment>
<gene>
    <name evidence="2" type="ORF">PSTT_10951</name>
</gene>
<dbReference type="AlphaFoldDB" id="A0A2S4V2B5"/>
<keyword evidence="1" id="KW-0732">Signal</keyword>
<evidence type="ECO:0000313" key="3">
    <source>
        <dbReference type="Proteomes" id="UP000239156"/>
    </source>
</evidence>
<dbReference type="PROSITE" id="PS51257">
    <property type="entry name" value="PROKAR_LIPOPROTEIN"/>
    <property type="match status" value="1"/>
</dbReference>
<dbReference type="EMBL" id="PKSL01000122">
    <property type="protein sequence ID" value="POW03651.1"/>
    <property type="molecule type" value="Genomic_DNA"/>
</dbReference>
<sequence length="56" mass="6162">MKMHYIASTILVLLTAGCEGTLKPIDFSCTNKSIPNPECYHLNRPSDPTSDYATVC</sequence>
<proteinExistence type="predicted"/>
<name>A0A2S4V2B5_9BASI</name>